<dbReference type="KEGG" id="dzi:111278623"/>
<sequence>MASFSSPCLSKQQWFVLFIITFFSLVSRKRCYKSIISFGDSLADTGNLVILLQPNVSPSALPPYGETYFNRPTGRFSDGRLVIDFFAQKFGLPLVPPYFGACNGSNQQFLKGVNFAVAGATALDNAFLAQKGIFNRVTNVSLGVQVGLFKKLLPSLCLGNSLILMGEIGGNDFNYAFFQGIKIEVIRGLVPDVLNVISSAILELIKLGAVTFLVPGNLPIGCQPIYLTSFQTSNLQDYDRSGCLIWLNKFSEYYNGMLKQELNQIRRLHPRANIVYADYYQAAVQFYRSPSQFGFNSTLIACCGGGGPYNYNFSVGCASAGSKSCDDPSSYVSWDGIHLTERAYSLISKAILDGSRTVPRVKIPSAASD</sequence>
<comment type="similarity">
    <text evidence="1">Belongs to the 'GDSL' lipolytic enzyme family.</text>
</comment>
<evidence type="ECO:0000313" key="6">
    <source>
        <dbReference type="RefSeq" id="XP_022720974.1"/>
    </source>
</evidence>
<proteinExistence type="inferred from homology"/>
<dbReference type="Pfam" id="PF00657">
    <property type="entry name" value="Lipase_GDSL"/>
    <property type="match status" value="1"/>
</dbReference>
<evidence type="ECO:0000256" key="4">
    <source>
        <dbReference type="ARBA" id="ARBA00023180"/>
    </source>
</evidence>
<dbReference type="RefSeq" id="XP_022720974.1">
    <property type="nucleotide sequence ID" value="XM_022865239.1"/>
</dbReference>
<dbReference type="PANTHER" id="PTHR22835:SF683">
    <property type="entry name" value="OS05G0506800 PROTEIN"/>
    <property type="match status" value="1"/>
</dbReference>
<name>A0A6P5WY13_DURZI</name>
<dbReference type="OrthoDB" id="1600564at2759"/>
<dbReference type="InterPro" id="IPR036514">
    <property type="entry name" value="SGNH_hydro_sf"/>
</dbReference>
<keyword evidence="4" id="KW-0325">Glycoprotein</keyword>
<keyword evidence="3" id="KW-0378">Hydrolase</keyword>
<organism evidence="5 6">
    <name type="scientific">Durio zibethinus</name>
    <name type="common">Durian</name>
    <dbReference type="NCBI Taxonomy" id="66656"/>
    <lineage>
        <taxon>Eukaryota</taxon>
        <taxon>Viridiplantae</taxon>
        <taxon>Streptophyta</taxon>
        <taxon>Embryophyta</taxon>
        <taxon>Tracheophyta</taxon>
        <taxon>Spermatophyta</taxon>
        <taxon>Magnoliopsida</taxon>
        <taxon>eudicotyledons</taxon>
        <taxon>Gunneridae</taxon>
        <taxon>Pentapetalae</taxon>
        <taxon>rosids</taxon>
        <taxon>malvids</taxon>
        <taxon>Malvales</taxon>
        <taxon>Malvaceae</taxon>
        <taxon>Helicteroideae</taxon>
        <taxon>Durio</taxon>
    </lineage>
</organism>
<dbReference type="Proteomes" id="UP000515121">
    <property type="component" value="Unplaced"/>
</dbReference>
<dbReference type="CDD" id="cd01837">
    <property type="entry name" value="SGNH_plant_lipase_like"/>
    <property type="match status" value="1"/>
</dbReference>
<evidence type="ECO:0000256" key="3">
    <source>
        <dbReference type="ARBA" id="ARBA00022801"/>
    </source>
</evidence>
<dbReference type="Gene3D" id="3.40.50.1110">
    <property type="entry name" value="SGNH hydrolase"/>
    <property type="match status" value="1"/>
</dbReference>
<dbReference type="InterPro" id="IPR035669">
    <property type="entry name" value="SGNH_plant_lipase-like"/>
</dbReference>
<dbReference type="SUPFAM" id="SSF52266">
    <property type="entry name" value="SGNH hydrolase"/>
    <property type="match status" value="1"/>
</dbReference>
<protein>
    <submittedName>
        <fullName evidence="6">GDSL esterase/lipase At1g28590-like isoform X1</fullName>
    </submittedName>
</protein>
<dbReference type="InterPro" id="IPR001087">
    <property type="entry name" value="GDSL"/>
</dbReference>
<evidence type="ECO:0000256" key="1">
    <source>
        <dbReference type="ARBA" id="ARBA00008668"/>
    </source>
</evidence>
<dbReference type="AlphaFoldDB" id="A0A6P5WY13"/>
<evidence type="ECO:0000256" key="2">
    <source>
        <dbReference type="ARBA" id="ARBA00022729"/>
    </source>
</evidence>
<dbReference type="GeneID" id="111278623"/>
<gene>
    <name evidence="6" type="primary">LOC111278623</name>
</gene>
<dbReference type="PANTHER" id="PTHR22835">
    <property type="entry name" value="ZINC FINGER FYVE DOMAIN CONTAINING PROTEIN"/>
    <property type="match status" value="1"/>
</dbReference>
<keyword evidence="5" id="KW-1185">Reference proteome</keyword>
<reference evidence="6" key="1">
    <citation type="submission" date="2025-08" db="UniProtKB">
        <authorList>
            <consortium name="RefSeq"/>
        </authorList>
    </citation>
    <scope>IDENTIFICATION</scope>
    <source>
        <tissue evidence="6">Fruit stalk</tissue>
    </source>
</reference>
<keyword evidence="2" id="KW-0732">Signal</keyword>
<evidence type="ECO:0000313" key="5">
    <source>
        <dbReference type="Proteomes" id="UP000515121"/>
    </source>
</evidence>
<dbReference type="GO" id="GO:0016788">
    <property type="term" value="F:hydrolase activity, acting on ester bonds"/>
    <property type="evidence" value="ECO:0007669"/>
    <property type="project" value="InterPro"/>
</dbReference>
<accession>A0A6P5WY13</accession>